<feature type="region of interest" description="Disordered" evidence="1">
    <location>
        <begin position="124"/>
        <end position="209"/>
    </location>
</feature>
<dbReference type="STRING" id="1441469.A0A225AM07"/>
<evidence type="ECO:0000256" key="1">
    <source>
        <dbReference type="SAM" id="MobiDB-lite"/>
    </source>
</evidence>
<dbReference type="PANTHER" id="PTHR37540:SF5">
    <property type="entry name" value="TRANSCRIPTION FACTOR DOMAIN-CONTAINING PROTEIN"/>
    <property type="match status" value="1"/>
</dbReference>
<sequence>MEQDAKTDDSIAPHRKQTYERVFSSFATPRFIQSRHEAGAGATQEVAPPNNNDGLVDVQAQAQPTNPLFWVNSDLQTVNGGSRQETLKRIRSHVMSEHNRKKRLENTRRYNRDKTWKNLAFRPESASRLSISSTSNRSSSKASSSSSPEDKEHSFRKGGNIAKPKGVKTAAPARTSSADITRDQRLSATNTQYQDVYRQGPDAYKASPRRVATGDVDPFHAAQVRLSETQYQHLKFCTVFLPRECATLINNQQLTQKYAVLYDLIPQAAPFIYHGISKLRSHWVTLVQSNPSALYACITSAATNKALMTGDFFADPDTQRSSPLILDRLRSRGETIGLINRDLSSVSSASSDASIAAVSVLISIEITGSNPQDIAIHLNGLRKMVSLRKNFSDIAKNVRWQLEWTDIRSACKTMSKPLFPFIRYTMPSHTPSEVLVSNAGKLGSSLLALNHSHPGTLSSTMTDTINDLISVTLYAEIFKTNPKLAAVIFDEEIEDYFNNEVLYTEYSLLNDRYITPTILRDANDNTPEAATRIASLLFHNTALWPFYPSIAPVFPMPVFALQSSIASGLEAGYYHNDATAPATTELLIWLLFVGACASKYLPPIRAFFMQELGVVLRRHCVSCSPASSSPSTPSPRSSSSSSSSPSSSSSAAFSSSSGIRTFDDFRDLLQGYLYVDRCYLVEARDVIQFIS</sequence>
<comment type="caution">
    <text evidence="2">The sequence shown here is derived from an EMBL/GenBank/DDBJ whole genome shotgun (WGS) entry which is preliminary data.</text>
</comment>
<feature type="region of interest" description="Disordered" evidence="1">
    <location>
        <begin position="625"/>
        <end position="657"/>
    </location>
</feature>
<reference evidence="2 3" key="1">
    <citation type="submission" date="2015-06" db="EMBL/GenBank/DDBJ databases">
        <title>Talaromyces atroroseus IBT 11181 draft genome.</title>
        <authorList>
            <person name="Rasmussen K.B."/>
            <person name="Rasmussen S."/>
            <person name="Petersen B."/>
            <person name="Sicheritz-Ponten T."/>
            <person name="Mortensen U.H."/>
            <person name="Thrane U."/>
        </authorList>
    </citation>
    <scope>NUCLEOTIDE SEQUENCE [LARGE SCALE GENOMIC DNA]</scope>
    <source>
        <strain evidence="2 3">IBT 11181</strain>
    </source>
</reference>
<dbReference type="OrthoDB" id="4158087at2759"/>
<evidence type="ECO:0000313" key="2">
    <source>
        <dbReference type="EMBL" id="OKL56599.1"/>
    </source>
</evidence>
<dbReference type="PANTHER" id="PTHR37540">
    <property type="entry name" value="TRANSCRIPTION FACTOR (ACR-2), PUTATIVE-RELATED-RELATED"/>
    <property type="match status" value="1"/>
</dbReference>
<dbReference type="Pfam" id="PF11951">
    <property type="entry name" value="Fungal_trans_2"/>
    <property type="match status" value="1"/>
</dbReference>
<accession>A0A225AM07</accession>
<dbReference type="Proteomes" id="UP000214365">
    <property type="component" value="Unassembled WGS sequence"/>
</dbReference>
<organism evidence="2 3">
    <name type="scientific">Talaromyces atroroseus</name>
    <dbReference type="NCBI Taxonomy" id="1441469"/>
    <lineage>
        <taxon>Eukaryota</taxon>
        <taxon>Fungi</taxon>
        <taxon>Dikarya</taxon>
        <taxon>Ascomycota</taxon>
        <taxon>Pezizomycotina</taxon>
        <taxon>Eurotiomycetes</taxon>
        <taxon>Eurotiomycetidae</taxon>
        <taxon>Eurotiales</taxon>
        <taxon>Trichocomaceae</taxon>
        <taxon>Talaromyces</taxon>
        <taxon>Talaromyces sect. Trachyspermi</taxon>
    </lineage>
</organism>
<keyword evidence="3" id="KW-1185">Reference proteome</keyword>
<gene>
    <name evidence="2" type="ORF">UA08_08174</name>
</gene>
<proteinExistence type="predicted"/>
<name>A0A225AM07_TALAT</name>
<evidence type="ECO:0000313" key="3">
    <source>
        <dbReference type="Proteomes" id="UP000214365"/>
    </source>
</evidence>
<feature type="compositionally biased region" description="Low complexity" evidence="1">
    <location>
        <begin position="126"/>
        <end position="147"/>
    </location>
</feature>
<dbReference type="AlphaFoldDB" id="A0A225AM07"/>
<protein>
    <submittedName>
        <fullName evidence="2">Uncharacterized protein</fullName>
    </submittedName>
</protein>
<dbReference type="GeneID" id="31007930"/>
<dbReference type="EMBL" id="LFMY01000014">
    <property type="protein sequence ID" value="OKL56599.1"/>
    <property type="molecule type" value="Genomic_DNA"/>
</dbReference>
<dbReference type="InterPro" id="IPR021858">
    <property type="entry name" value="Fun_TF"/>
</dbReference>
<dbReference type="RefSeq" id="XP_020116720.1">
    <property type="nucleotide sequence ID" value="XM_020263068.1"/>
</dbReference>